<comment type="caution">
    <text evidence="1">The sequence shown here is derived from an EMBL/GenBank/DDBJ whole genome shotgun (WGS) entry which is preliminary data.</text>
</comment>
<dbReference type="AlphaFoldDB" id="A0AAD3Y2T1"/>
<organism evidence="1 2">
    <name type="scientific">Nepenthes gracilis</name>
    <name type="common">Slender pitcher plant</name>
    <dbReference type="NCBI Taxonomy" id="150966"/>
    <lineage>
        <taxon>Eukaryota</taxon>
        <taxon>Viridiplantae</taxon>
        <taxon>Streptophyta</taxon>
        <taxon>Embryophyta</taxon>
        <taxon>Tracheophyta</taxon>
        <taxon>Spermatophyta</taxon>
        <taxon>Magnoliopsida</taxon>
        <taxon>eudicotyledons</taxon>
        <taxon>Gunneridae</taxon>
        <taxon>Pentapetalae</taxon>
        <taxon>Caryophyllales</taxon>
        <taxon>Nepenthaceae</taxon>
        <taxon>Nepenthes</taxon>
    </lineage>
</organism>
<accession>A0AAD3Y2T1</accession>
<evidence type="ECO:0000313" key="2">
    <source>
        <dbReference type="Proteomes" id="UP001279734"/>
    </source>
</evidence>
<reference evidence="1" key="1">
    <citation type="submission" date="2023-05" db="EMBL/GenBank/DDBJ databases">
        <title>Nepenthes gracilis genome sequencing.</title>
        <authorList>
            <person name="Fukushima K."/>
        </authorList>
    </citation>
    <scope>NUCLEOTIDE SEQUENCE</scope>
    <source>
        <strain evidence="1">SING2019-196</strain>
    </source>
</reference>
<protein>
    <submittedName>
        <fullName evidence="1">Uncharacterized protein</fullName>
    </submittedName>
</protein>
<keyword evidence="2" id="KW-1185">Reference proteome</keyword>
<evidence type="ECO:0000313" key="1">
    <source>
        <dbReference type="EMBL" id="GMH25425.1"/>
    </source>
</evidence>
<proteinExistence type="predicted"/>
<dbReference type="Proteomes" id="UP001279734">
    <property type="component" value="Unassembled WGS sequence"/>
</dbReference>
<name>A0AAD3Y2T1_NEPGR</name>
<dbReference type="EMBL" id="BSYO01000029">
    <property type="protein sequence ID" value="GMH25425.1"/>
    <property type="molecule type" value="Genomic_DNA"/>
</dbReference>
<sequence>MERFLYSRVCVDVKLDAVLPSKIFLSNHSTSEEDPVVEIEMESPEISKRIRLSARNVMYAQSGMLPASDPWKTEY</sequence>
<gene>
    <name evidence="1" type="ORF">Nepgr_027268</name>
</gene>